<accession>A0AAV0I918</accession>
<gene>
    <name evidence="1" type="ORF">LITE_LOCUS8125</name>
</gene>
<proteinExistence type="predicted"/>
<comment type="caution">
    <text evidence="1">The sequence shown here is derived from an EMBL/GenBank/DDBJ whole genome shotgun (WGS) entry which is preliminary data.</text>
</comment>
<sequence>MEPQYQCGSSQSVIPRTTCICFWTSNLYGTHFHFLFH</sequence>
<dbReference type="EMBL" id="CAMGYJ010000003">
    <property type="protein sequence ID" value="CAI0393896.1"/>
    <property type="molecule type" value="Genomic_DNA"/>
</dbReference>
<keyword evidence="2" id="KW-1185">Reference proteome</keyword>
<evidence type="ECO:0000313" key="1">
    <source>
        <dbReference type="EMBL" id="CAI0393896.1"/>
    </source>
</evidence>
<dbReference type="Proteomes" id="UP001154282">
    <property type="component" value="Unassembled WGS sequence"/>
</dbReference>
<reference evidence="1" key="1">
    <citation type="submission" date="2022-08" db="EMBL/GenBank/DDBJ databases">
        <authorList>
            <person name="Gutierrez-Valencia J."/>
        </authorList>
    </citation>
    <scope>NUCLEOTIDE SEQUENCE</scope>
</reference>
<name>A0AAV0I918_9ROSI</name>
<organism evidence="1 2">
    <name type="scientific">Linum tenue</name>
    <dbReference type="NCBI Taxonomy" id="586396"/>
    <lineage>
        <taxon>Eukaryota</taxon>
        <taxon>Viridiplantae</taxon>
        <taxon>Streptophyta</taxon>
        <taxon>Embryophyta</taxon>
        <taxon>Tracheophyta</taxon>
        <taxon>Spermatophyta</taxon>
        <taxon>Magnoliopsida</taxon>
        <taxon>eudicotyledons</taxon>
        <taxon>Gunneridae</taxon>
        <taxon>Pentapetalae</taxon>
        <taxon>rosids</taxon>
        <taxon>fabids</taxon>
        <taxon>Malpighiales</taxon>
        <taxon>Linaceae</taxon>
        <taxon>Linum</taxon>
    </lineage>
</organism>
<protein>
    <submittedName>
        <fullName evidence="1">Uncharacterized protein</fullName>
    </submittedName>
</protein>
<dbReference type="AlphaFoldDB" id="A0AAV0I918"/>
<evidence type="ECO:0000313" key="2">
    <source>
        <dbReference type="Proteomes" id="UP001154282"/>
    </source>
</evidence>